<dbReference type="RefSeq" id="XP_014502909.1">
    <property type="nucleotide sequence ID" value="XM_014647423.1"/>
</dbReference>
<reference evidence="4 5" key="2">
    <citation type="submission" date="2025-04" db="UniProtKB">
        <authorList>
            <consortium name="RefSeq"/>
        </authorList>
    </citation>
    <scope>IDENTIFICATION</scope>
    <source>
        <tissue evidence="4 5">Leaf</tissue>
    </source>
</reference>
<dbReference type="RefSeq" id="XP_014492307.1">
    <property type="nucleotide sequence ID" value="XM_014636821.1"/>
</dbReference>
<organism evidence="3 4">
    <name type="scientific">Vigna radiata var. radiata</name>
    <name type="common">Mung bean</name>
    <name type="synonym">Phaseolus aureus</name>
    <dbReference type="NCBI Taxonomy" id="3916"/>
    <lineage>
        <taxon>Eukaryota</taxon>
        <taxon>Viridiplantae</taxon>
        <taxon>Streptophyta</taxon>
        <taxon>Embryophyta</taxon>
        <taxon>Tracheophyta</taxon>
        <taxon>Spermatophyta</taxon>
        <taxon>Magnoliopsida</taxon>
        <taxon>eudicotyledons</taxon>
        <taxon>Gunneridae</taxon>
        <taxon>Pentapetalae</taxon>
        <taxon>rosids</taxon>
        <taxon>fabids</taxon>
        <taxon>Fabales</taxon>
        <taxon>Fabaceae</taxon>
        <taxon>Papilionoideae</taxon>
        <taxon>50 kb inversion clade</taxon>
        <taxon>NPAAA clade</taxon>
        <taxon>indigoferoid/millettioid clade</taxon>
        <taxon>Phaseoleae</taxon>
        <taxon>Vigna</taxon>
    </lineage>
</organism>
<evidence type="ECO:0000259" key="2">
    <source>
        <dbReference type="PROSITE" id="PS50181"/>
    </source>
</evidence>
<dbReference type="OrthoDB" id="1434883at2759"/>
<evidence type="ECO:0000313" key="3">
    <source>
        <dbReference type="Proteomes" id="UP000087766"/>
    </source>
</evidence>
<dbReference type="InterPro" id="IPR036047">
    <property type="entry name" value="F-box-like_dom_sf"/>
</dbReference>
<dbReference type="Proteomes" id="UP000087766">
    <property type="component" value="Chromosome 6"/>
</dbReference>
<proteinExistence type="predicted"/>
<dbReference type="Gene3D" id="1.20.1280.50">
    <property type="match status" value="1"/>
</dbReference>
<accession>A0A1S3TEW4</accession>
<feature type="region of interest" description="Disordered" evidence="1">
    <location>
        <begin position="1"/>
        <end position="27"/>
    </location>
</feature>
<reference evidence="3" key="1">
    <citation type="journal article" date="2014" name="Nat. Commun.">
        <title>Genome sequence of mungbean and insights into evolution within Vigna species.</title>
        <authorList>
            <person name="Kang Y.J."/>
            <person name="Kim S.K."/>
            <person name="Kim M.Y."/>
            <person name="Lestari P."/>
            <person name="Kim K.H."/>
            <person name="Ha B.K."/>
            <person name="Jun T.H."/>
            <person name="Hwang W.J."/>
            <person name="Lee T."/>
            <person name="Lee J."/>
            <person name="Shim S."/>
            <person name="Yoon M.Y."/>
            <person name="Jang Y.E."/>
            <person name="Han K.S."/>
            <person name="Taeprayoon P."/>
            <person name="Yoon N."/>
            <person name="Somta P."/>
            <person name="Tanya P."/>
            <person name="Kim K.S."/>
            <person name="Gwag J.G."/>
            <person name="Moon J.K."/>
            <person name="Lee Y.H."/>
            <person name="Park B.S."/>
            <person name="Bombarely A."/>
            <person name="Doyle J.J."/>
            <person name="Jackson S.A."/>
            <person name="Schafleitner R."/>
            <person name="Srinives P."/>
            <person name="Varshney R.K."/>
            <person name="Lee S.H."/>
        </authorList>
    </citation>
    <scope>NUCLEOTIDE SEQUENCE [LARGE SCALE GENOMIC DNA]</scope>
    <source>
        <strain evidence="3">cv. VC1973A</strain>
    </source>
</reference>
<dbReference type="Pfam" id="PF00646">
    <property type="entry name" value="F-box"/>
    <property type="match status" value="1"/>
</dbReference>
<dbReference type="InterPro" id="IPR053781">
    <property type="entry name" value="F-box_AtFBL13-like"/>
</dbReference>
<evidence type="ECO:0000313" key="5">
    <source>
        <dbReference type="RefSeq" id="XP_014502909.1"/>
    </source>
</evidence>
<dbReference type="CDD" id="cd22160">
    <property type="entry name" value="F-box_AtFBL13-like"/>
    <property type="match status" value="1"/>
</dbReference>
<gene>
    <name evidence="4" type="primary">LOC106754758</name>
    <name evidence="5" type="synonym">LOC106763214</name>
</gene>
<dbReference type="PROSITE" id="PS50181">
    <property type="entry name" value="FBOX"/>
    <property type="match status" value="1"/>
</dbReference>
<dbReference type="GeneID" id="106754758"/>
<dbReference type="PANTHER" id="PTHR34223">
    <property type="entry name" value="OS11G0201299 PROTEIN"/>
    <property type="match status" value="1"/>
</dbReference>
<dbReference type="InterPro" id="IPR053197">
    <property type="entry name" value="F-box_SCFL_complex_component"/>
</dbReference>
<name>A0A1S3TEW4_VIGRR</name>
<sequence length="154" mass="18179">MKGDNFYRRDSSKEEEQNKGKDKEKEEDMLTELPEEIILHILSFVDAKTAVQTSVLNKRCRHIWSFLPVITFVDSFDDPAFFEDFVRNFLSYRDTSTNVFNLNVMYHYNLYNDDVVDFIIEHVVDTPSITNTIQEQNGRTNIVEEVFLPEVNRN</sequence>
<dbReference type="PANTHER" id="PTHR34223:SF51">
    <property type="entry name" value="OS06G0556300 PROTEIN"/>
    <property type="match status" value="1"/>
</dbReference>
<dbReference type="AlphaFoldDB" id="A0A1S3TEW4"/>
<protein>
    <submittedName>
        <fullName evidence="4 5">F-box/LRR-repeat protein 25-like</fullName>
    </submittedName>
</protein>
<feature type="domain" description="F-box" evidence="2">
    <location>
        <begin position="27"/>
        <end position="63"/>
    </location>
</feature>
<dbReference type="InterPro" id="IPR001810">
    <property type="entry name" value="F-box_dom"/>
</dbReference>
<keyword evidence="3" id="KW-1185">Reference proteome</keyword>
<dbReference type="GeneID" id="106763214"/>
<dbReference type="SUPFAM" id="SSF81383">
    <property type="entry name" value="F-box domain"/>
    <property type="match status" value="1"/>
</dbReference>
<dbReference type="KEGG" id="vra:106763214"/>
<evidence type="ECO:0000256" key="1">
    <source>
        <dbReference type="SAM" id="MobiDB-lite"/>
    </source>
</evidence>
<evidence type="ECO:0000313" key="4">
    <source>
        <dbReference type="RefSeq" id="XP_014492307.1"/>
    </source>
</evidence>
<dbReference type="KEGG" id="vra:106754758"/>